<organism evidence="2 3">
    <name type="scientific">Sulfurimonas aquatica</name>
    <dbReference type="NCBI Taxonomy" id="2672570"/>
    <lineage>
        <taxon>Bacteria</taxon>
        <taxon>Pseudomonadati</taxon>
        <taxon>Campylobacterota</taxon>
        <taxon>Epsilonproteobacteria</taxon>
        <taxon>Campylobacterales</taxon>
        <taxon>Sulfurimonadaceae</taxon>
        <taxon>Sulfurimonas</taxon>
    </lineage>
</organism>
<name>A0A975B0J8_9BACT</name>
<keyword evidence="1" id="KW-0732">Signal</keyword>
<dbReference type="EMBL" id="CP046072">
    <property type="protein sequence ID" value="QSZ42019.1"/>
    <property type="molecule type" value="Genomic_DNA"/>
</dbReference>
<reference evidence="2" key="2">
    <citation type="submission" date="2021-04" db="EMBL/GenBank/DDBJ databases">
        <title>Isolation and characterization of a novel species of the genus Sulfurimonas.</title>
        <authorList>
            <person name="Fukui M."/>
        </authorList>
    </citation>
    <scope>NUCLEOTIDE SEQUENCE</scope>
    <source>
        <strain evidence="2">H1576</strain>
    </source>
</reference>
<keyword evidence="3" id="KW-1185">Reference proteome</keyword>
<dbReference type="KEGG" id="saqt:GJV85_07820"/>
<proteinExistence type="predicted"/>
<dbReference type="AlphaFoldDB" id="A0A975B0J8"/>
<feature type="chain" id="PRO_5036902581" evidence="1">
    <location>
        <begin position="26"/>
        <end position="367"/>
    </location>
</feature>
<evidence type="ECO:0000313" key="3">
    <source>
        <dbReference type="Proteomes" id="UP000671852"/>
    </source>
</evidence>
<evidence type="ECO:0000256" key="1">
    <source>
        <dbReference type="SAM" id="SignalP"/>
    </source>
</evidence>
<feature type="signal peptide" evidence="1">
    <location>
        <begin position="1"/>
        <end position="25"/>
    </location>
</feature>
<reference evidence="2" key="1">
    <citation type="submission" date="2019-11" db="EMBL/GenBank/DDBJ databases">
        <authorList>
            <person name="Kojima H."/>
        </authorList>
    </citation>
    <scope>NUCLEOTIDE SEQUENCE</scope>
    <source>
        <strain evidence="2">H1576</strain>
    </source>
</reference>
<evidence type="ECO:0000313" key="2">
    <source>
        <dbReference type="EMBL" id="QSZ42019.1"/>
    </source>
</evidence>
<gene>
    <name evidence="2" type="ORF">GJV85_07820</name>
</gene>
<sequence>MVKLLKVKLFISLLLLLLGTSFLNADTQTRFENSNFTLSDTQEHYNYNRSRLRVDYQQENYFATLIGDVLNYYGIDSPLIAVADTPLAIKSRQKEYENGSLYAKVHRLYGGYEDEDNRIVLGLQNITMGVGRLWNPTNIFNPRYTYALEPDETLPVLALSYTRHLSSTSDISLIASQKNDLTYKYALRYKSFTEYGDIAFNTILSEQTTMLGYELESNLADTGIEVRSEGAYVNAKIKQISSSEERELYQAILGADYGFVNGLNLTLEALYSSNAFNQREILLNSDSEIFSNLSDSQLYVGGVLSYPLNIFLNLSVSYIESFITHKSHFVSPNVTYTLNDFNSFSLGALIQDGDAKNILYFNYTLSF</sequence>
<accession>A0A975B0J8</accession>
<dbReference type="Proteomes" id="UP000671852">
    <property type="component" value="Chromosome"/>
</dbReference>
<protein>
    <submittedName>
        <fullName evidence="2">Uncharacterized protein</fullName>
    </submittedName>
</protein>